<proteinExistence type="predicted"/>
<organism evidence="1 2">
    <name type="scientific">Terasakiispira papahanaumokuakeensis</name>
    <dbReference type="NCBI Taxonomy" id="197479"/>
    <lineage>
        <taxon>Bacteria</taxon>
        <taxon>Pseudomonadati</taxon>
        <taxon>Pseudomonadota</taxon>
        <taxon>Gammaproteobacteria</taxon>
        <taxon>Oceanospirillales</taxon>
        <taxon>Terasakiispira</taxon>
    </lineage>
</organism>
<keyword evidence="2" id="KW-1185">Reference proteome</keyword>
<accession>A0A1E2VBK6</accession>
<dbReference type="Gene3D" id="1.20.120.400">
    <property type="entry name" value="Nickel-containing superoxide dismutase"/>
    <property type="match status" value="1"/>
</dbReference>
<dbReference type="NCBIfam" id="TIGR02753">
    <property type="entry name" value="sodN"/>
    <property type="match status" value="1"/>
</dbReference>
<dbReference type="STRING" id="197479.BFW38_12645"/>
<dbReference type="EMBL" id="MDTQ01000001">
    <property type="protein sequence ID" value="ODC04252.1"/>
    <property type="molecule type" value="Genomic_DNA"/>
</dbReference>
<dbReference type="AlphaFoldDB" id="A0A1E2VBK6"/>
<comment type="caution">
    <text evidence="1">The sequence shown here is derived from an EMBL/GenBank/DDBJ whole genome shotgun (WGS) entry which is preliminary data.</text>
</comment>
<sequence length="166" mass="18734">MLHLLIRTYDKLFGVDAVSAHCDIPCKIYDPIAAQLAALSVIRFMDLINELGEKDALTLSDQAQLMRLVQEKEVHAEKAKHEIRIIWGDYFKQPQLEQHPEASQLVHEIMLTGSACKQGIERDKGLKLLSLINDFAEAFWATKGTGTFKAPCPYPPEQTVVYPKLD</sequence>
<dbReference type="Proteomes" id="UP000094291">
    <property type="component" value="Unassembled WGS sequence"/>
</dbReference>
<evidence type="ECO:0000313" key="1">
    <source>
        <dbReference type="EMBL" id="ODC04252.1"/>
    </source>
</evidence>
<dbReference type="InterPro" id="IPR036502">
    <property type="entry name" value="NiSOD_sf"/>
</dbReference>
<protein>
    <submittedName>
        <fullName evidence="1">Superoxide dismutase, Ni</fullName>
    </submittedName>
</protein>
<name>A0A1E2VBK6_9GAMM</name>
<dbReference type="GO" id="GO:0004784">
    <property type="term" value="F:superoxide dismutase activity"/>
    <property type="evidence" value="ECO:0007669"/>
    <property type="project" value="InterPro"/>
</dbReference>
<dbReference type="OrthoDB" id="9790847at2"/>
<dbReference type="SUPFAM" id="SSF109770">
    <property type="entry name" value="Nickel-containing superoxide dismutase, NiSOD"/>
    <property type="match status" value="1"/>
</dbReference>
<dbReference type="InterPro" id="IPR014123">
    <property type="entry name" value="Superoxide_dismutase_Ni-type"/>
</dbReference>
<gene>
    <name evidence="1" type="ORF">BFW38_12645</name>
</gene>
<reference evidence="1 2" key="1">
    <citation type="submission" date="2016-08" db="EMBL/GenBank/DDBJ databases">
        <authorList>
            <person name="Seilhamer J.J."/>
        </authorList>
    </citation>
    <scope>NUCLEOTIDE SEQUENCE [LARGE SCALE GENOMIC DNA]</scope>
    <source>
        <strain evidence="1 2">PH27A</strain>
    </source>
</reference>
<dbReference type="GO" id="GO:0016151">
    <property type="term" value="F:nickel cation binding"/>
    <property type="evidence" value="ECO:0007669"/>
    <property type="project" value="InterPro"/>
</dbReference>
<evidence type="ECO:0000313" key="2">
    <source>
        <dbReference type="Proteomes" id="UP000094291"/>
    </source>
</evidence>
<dbReference type="Pfam" id="PF09055">
    <property type="entry name" value="Sod_Ni"/>
    <property type="match status" value="1"/>
</dbReference>
<dbReference type="RefSeq" id="WP_068999227.1">
    <property type="nucleotide sequence ID" value="NZ_MDTQ01000001.1"/>
</dbReference>